<evidence type="ECO:0000259" key="2">
    <source>
        <dbReference type="Pfam" id="PF03793"/>
    </source>
</evidence>
<protein>
    <submittedName>
        <fullName evidence="3">PASTA domain-containing protein</fullName>
    </submittedName>
</protein>
<name>A0A318RQY7_WILLI</name>
<accession>A0A318RQY7</accession>
<feature type="signal peptide" evidence="1">
    <location>
        <begin position="1"/>
        <end position="20"/>
    </location>
</feature>
<dbReference type="EMBL" id="QJSP01000003">
    <property type="protein sequence ID" value="PYE19536.1"/>
    <property type="molecule type" value="Genomic_DNA"/>
</dbReference>
<dbReference type="Proteomes" id="UP000247591">
    <property type="component" value="Unassembled WGS sequence"/>
</dbReference>
<organism evidence="3 4">
    <name type="scientific">Williamsia limnetica</name>
    <dbReference type="NCBI Taxonomy" id="882452"/>
    <lineage>
        <taxon>Bacteria</taxon>
        <taxon>Bacillati</taxon>
        <taxon>Actinomycetota</taxon>
        <taxon>Actinomycetes</taxon>
        <taxon>Mycobacteriales</taxon>
        <taxon>Nocardiaceae</taxon>
        <taxon>Williamsia</taxon>
    </lineage>
</organism>
<dbReference type="Pfam" id="PF03793">
    <property type="entry name" value="PASTA"/>
    <property type="match status" value="1"/>
</dbReference>
<keyword evidence="1" id="KW-0732">Signal</keyword>
<keyword evidence="4" id="KW-1185">Reference proteome</keyword>
<feature type="chain" id="PRO_5016289595" evidence="1">
    <location>
        <begin position="21"/>
        <end position="148"/>
    </location>
</feature>
<comment type="caution">
    <text evidence="3">The sequence shown here is derived from an EMBL/GenBank/DDBJ whole genome shotgun (WGS) entry which is preliminary data.</text>
</comment>
<evidence type="ECO:0000256" key="1">
    <source>
        <dbReference type="SAM" id="SignalP"/>
    </source>
</evidence>
<dbReference type="Gene3D" id="3.30.10.20">
    <property type="match status" value="1"/>
</dbReference>
<dbReference type="AlphaFoldDB" id="A0A318RQY7"/>
<evidence type="ECO:0000313" key="4">
    <source>
        <dbReference type="Proteomes" id="UP000247591"/>
    </source>
</evidence>
<reference evidence="3 4" key="1">
    <citation type="submission" date="2018-06" db="EMBL/GenBank/DDBJ databases">
        <title>Genomic Encyclopedia of Type Strains, Phase IV (KMG-IV): sequencing the most valuable type-strain genomes for metagenomic binning, comparative biology and taxonomic classification.</title>
        <authorList>
            <person name="Goeker M."/>
        </authorList>
    </citation>
    <scope>NUCLEOTIDE SEQUENCE [LARGE SCALE GENOMIC DNA]</scope>
    <source>
        <strain evidence="3 4">DSM 45521</strain>
    </source>
</reference>
<dbReference type="RefSeq" id="WP_211324958.1">
    <property type="nucleotide sequence ID" value="NZ_QJSP01000003.1"/>
</dbReference>
<gene>
    <name evidence="3" type="ORF">DFR67_103449</name>
</gene>
<proteinExistence type="predicted"/>
<feature type="domain" description="PASTA" evidence="2">
    <location>
        <begin position="75"/>
        <end position="136"/>
    </location>
</feature>
<dbReference type="InterPro" id="IPR005543">
    <property type="entry name" value="PASTA_dom"/>
</dbReference>
<sequence length="148" mass="14582">MVSGIGAAVLLLGVAGVAGCSDDKEATTTTTSSASTVTVAPSTVTVQPTATTTAETAAPAPVAPTTTSAPPAGGIMPAVVCMNLQAAQNLIQDNGVFYSRSEDATGEGRMQVNDSNWVVVSQSPEPGVAISEGDAVLSVVKIGETSAC</sequence>
<evidence type="ECO:0000313" key="3">
    <source>
        <dbReference type="EMBL" id="PYE19536.1"/>
    </source>
</evidence>